<protein>
    <recommendedName>
        <fullName evidence="1">HTH Mu-type domain-containing protein</fullName>
    </recommendedName>
</protein>
<gene>
    <name evidence="2" type="ORF">C9I88_20350</name>
</gene>
<dbReference type="Proteomes" id="UP000241954">
    <property type="component" value="Unassembled WGS sequence"/>
</dbReference>
<dbReference type="RefSeq" id="WP_107238202.1">
    <property type="nucleotide sequence ID" value="NZ_PYLW01000065.1"/>
</dbReference>
<organism evidence="2 3">
    <name type="scientific">Photobacterium iliopiscarium</name>
    <dbReference type="NCBI Taxonomy" id="56192"/>
    <lineage>
        <taxon>Bacteria</taxon>
        <taxon>Pseudomonadati</taxon>
        <taxon>Pseudomonadota</taxon>
        <taxon>Gammaproteobacteria</taxon>
        <taxon>Vibrionales</taxon>
        <taxon>Vibrionaceae</taxon>
        <taxon>Photobacterium</taxon>
    </lineage>
</organism>
<dbReference type="Gene3D" id="1.10.10.10">
    <property type="entry name" value="Winged helix-like DNA-binding domain superfamily/Winged helix DNA-binding domain"/>
    <property type="match status" value="1"/>
</dbReference>
<proteinExistence type="predicted"/>
<evidence type="ECO:0000313" key="3">
    <source>
        <dbReference type="Proteomes" id="UP000241954"/>
    </source>
</evidence>
<reference evidence="2 3" key="1">
    <citation type="submission" date="2018-01" db="EMBL/GenBank/DDBJ databases">
        <title>Whole genome sequencing of Histamine producing bacteria.</title>
        <authorList>
            <person name="Butler K."/>
        </authorList>
    </citation>
    <scope>NUCLEOTIDE SEQUENCE [LARGE SCALE GENOMIC DNA]</scope>
    <source>
        <strain evidence="2 3">NCIMB 13481</strain>
    </source>
</reference>
<evidence type="ECO:0000313" key="2">
    <source>
        <dbReference type="EMBL" id="PSV87108.1"/>
    </source>
</evidence>
<dbReference type="InterPro" id="IPR003314">
    <property type="entry name" value="Mu-type_HTH"/>
</dbReference>
<dbReference type="AlphaFoldDB" id="A0A2T3M5E2"/>
<dbReference type="SUPFAM" id="SSF46955">
    <property type="entry name" value="Putative DNA-binding domain"/>
    <property type="match status" value="1"/>
</dbReference>
<dbReference type="EMBL" id="PYLW01000065">
    <property type="protein sequence ID" value="PSV87108.1"/>
    <property type="molecule type" value="Genomic_DNA"/>
</dbReference>
<feature type="domain" description="HTH Mu-type" evidence="1">
    <location>
        <begin position="1"/>
        <end position="68"/>
    </location>
</feature>
<sequence length="100" mass="11407">MKKWYQTKELIGLSGLPTTTQGVNVKAKNEKWKKRKAAGVRGRAYEYHITSLPCVTRNNLNPPSLIELNLTPIIIKQRLLQLATHTNDALIKQLCQQIQQ</sequence>
<comment type="caution">
    <text evidence="2">The sequence shown here is derived from an EMBL/GenBank/DDBJ whole genome shotgun (WGS) entry which is preliminary data.</text>
</comment>
<evidence type="ECO:0000259" key="1">
    <source>
        <dbReference type="PROSITE" id="PS51702"/>
    </source>
</evidence>
<dbReference type="PROSITE" id="PS51702">
    <property type="entry name" value="HTH_MU"/>
    <property type="match status" value="1"/>
</dbReference>
<dbReference type="InterPro" id="IPR009061">
    <property type="entry name" value="DNA-bd_dom_put_sf"/>
</dbReference>
<name>A0A2T3M5E2_9GAMM</name>
<dbReference type="GO" id="GO:0003677">
    <property type="term" value="F:DNA binding"/>
    <property type="evidence" value="ECO:0007669"/>
    <property type="project" value="InterPro"/>
</dbReference>
<accession>A0A2T3M5E2</accession>
<dbReference type="Pfam" id="PF02316">
    <property type="entry name" value="HTH_Tnp_Mu_1"/>
    <property type="match status" value="1"/>
</dbReference>
<dbReference type="InterPro" id="IPR036388">
    <property type="entry name" value="WH-like_DNA-bd_sf"/>
</dbReference>